<dbReference type="PANTHER" id="PTHR14969:SF13">
    <property type="entry name" value="AT30094P"/>
    <property type="match status" value="1"/>
</dbReference>
<feature type="transmembrane region" description="Helical" evidence="1">
    <location>
        <begin position="15"/>
        <end position="35"/>
    </location>
</feature>
<feature type="transmembrane region" description="Helical" evidence="1">
    <location>
        <begin position="149"/>
        <end position="167"/>
    </location>
</feature>
<name>A0A2W5Q436_9BACT</name>
<evidence type="ECO:0000313" key="4">
    <source>
        <dbReference type="Proteomes" id="UP000249417"/>
    </source>
</evidence>
<dbReference type="InterPro" id="IPR036938">
    <property type="entry name" value="PAP2/HPO_sf"/>
</dbReference>
<dbReference type="AlphaFoldDB" id="A0A2W5Q436"/>
<accession>A0A2W5Q436</accession>
<feature type="transmembrane region" description="Helical" evidence="1">
    <location>
        <begin position="107"/>
        <end position="129"/>
    </location>
</feature>
<dbReference type="EMBL" id="QFQB01000032">
    <property type="protein sequence ID" value="PZQ46110.1"/>
    <property type="molecule type" value="Genomic_DNA"/>
</dbReference>
<dbReference type="Proteomes" id="UP000249417">
    <property type="component" value="Unassembled WGS sequence"/>
</dbReference>
<dbReference type="SMART" id="SM00014">
    <property type="entry name" value="acidPPc"/>
    <property type="match status" value="1"/>
</dbReference>
<proteinExistence type="predicted"/>
<dbReference type="CDD" id="cd03392">
    <property type="entry name" value="PAP2_like_2"/>
    <property type="match status" value="1"/>
</dbReference>
<dbReference type="PANTHER" id="PTHR14969">
    <property type="entry name" value="SPHINGOSINE-1-PHOSPHATE PHOSPHOHYDROLASE"/>
    <property type="match status" value="1"/>
</dbReference>
<organism evidence="3 4">
    <name type="scientific">Micavibrio aeruginosavorus</name>
    <dbReference type="NCBI Taxonomy" id="349221"/>
    <lineage>
        <taxon>Bacteria</taxon>
        <taxon>Pseudomonadati</taxon>
        <taxon>Bdellovibrionota</taxon>
        <taxon>Bdellovibrionia</taxon>
        <taxon>Bdellovibrionales</taxon>
        <taxon>Pseudobdellovibrionaceae</taxon>
        <taxon>Micavibrio</taxon>
    </lineage>
</organism>
<feature type="transmembrane region" description="Helical" evidence="1">
    <location>
        <begin position="79"/>
        <end position="100"/>
    </location>
</feature>
<evidence type="ECO:0000256" key="1">
    <source>
        <dbReference type="SAM" id="Phobius"/>
    </source>
</evidence>
<keyword evidence="1" id="KW-1133">Transmembrane helix</keyword>
<evidence type="ECO:0000259" key="2">
    <source>
        <dbReference type="SMART" id="SM00014"/>
    </source>
</evidence>
<dbReference type="InterPro" id="IPR000326">
    <property type="entry name" value="PAP2/HPO"/>
</dbReference>
<dbReference type="Gene3D" id="1.20.144.10">
    <property type="entry name" value="Phosphatidic acid phosphatase type 2/haloperoxidase"/>
    <property type="match status" value="1"/>
</dbReference>
<feature type="transmembrane region" description="Helical" evidence="1">
    <location>
        <begin position="179"/>
        <end position="200"/>
    </location>
</feature>
<dbReference type="Pfam" id="PF01569">
    <property type="entry name" value="PAP2"/>
    <property type="match status" value="1"/>
</dbReference>
<dbReference type="SUPFAM" id="SSF48317">
    <property type="entry name" value="Acid phosphatase/Vanadium-dependent haloperoxidase"/>
    <property type="match status" value="1"/>
</dbReference>
<sequence length="241" mass="26668">MILRIYKTFRKKWPFLEPLVLAGFGLVWFLLWSFLELSEEVMEGGTHTLDVAILMAMRDGSNPQNPWGPSWLAEMLRDISGLGGISILTLVTISAGFYLFMLQKRGAALYLIVSIIIGTLLSNALKYGFARPRPELVPHGSYTFTNSFPSGHSMMAALVYLSIGALLARSTQSAGLKIYFMATSIIITVLIGISRVYLGVHWPTDVVAGWVIGALCAVVFWLGEWGWQERIFSRSTPSSQG</sequence>
<comment type="caution">
    <text evidence="3">The sequence shown here is derived from an EMBL/GenBank/DDBJ whole genome shotgun (WGS) entry which is preliminary data.</text>
</comment>
<feature type="domain" description="Phosphatidic acid phosphatase type 2/haloperoxidase" evidence="2">
    <location>
        <begin position="107"/>
        <end position="221"/>
    </location>
</feature>
<protein>
    <submittedName>
        <fullName evidence="3">Phosphoesterase</fullName>
    </submittedName>
</protein>
<evidence type="ECO:0000313" key="3">
    <source>
        <dbReference type="EMBL" id="PZQ46110.1"/>
    </source>
</evidence>
<reference evidence="3 4" key="1">
    <citation type="submission" date="2017-08" db="EMBL/GenBank/DDBJ databases">
        <title>Infants hospitalized years apart are colonized by the same room-sourced microbial strains.</title>
        <authorList>
            <person name="Brooks B."/>
            <person name="Olm M.R."/>
            <person name="Firek B.A."/>
            <person name="Baker R."/>
            <person name="Thomas B.C."/>
            <person name="Morowitz M.J."/>
            <person name="Banfield J.F."/>
        </authorList>
    </citation>
    <scope>NUCLEOTIDE SEQUENCE [LARGE SCALE GENOMIC DNA]</scope>
    <source>
        <strain evidence="3">S2_005_002_R2_29</strain>
    </source>
</reference>
<feature type="transmembrane region" description="Helical" evidence="1">
    <location>
        <begin position="206"/>
        <end position="227"/>
    </location>
</feature>
<keyword evidence="1" id="KW-0812">Transmembrane</keyword>
<keyword evidence="1" id="KW-0472">Membrane</keyword>
<gene>
    <name evidence="3" type="ORF">DI551_05740</name>
</gene>